<dbReference type="AlphaFoldDB" id="A0AAD2C268"/>
<sequence>MADKIYRANWQVSGLGKKDLKEGDTVKLDEDDAAHLVKLGALSPADAKPTAPEGGGE</sequence>
<comment type="caution">
    <text evidence="1">The sequence shown here is derived from an EMBL/GenBank/DDBJ whole genome shotgun (WGS) entry which is preliminary data.</text>
</comment>
<dbReference type="EMBL" id="CAUDKO010000003">
    <property type="protein sequence ID" value="CAJ0862123.1"/>
    <property type="molecule type" value="Genomic_DNA"/>
</dbReference>
<evidence type="ECO:0000313" key="1">
    <source>
        <dbReference type="EMBL" id="CAJ0862123.1"/>
    </source>
</evidence>
<gene>
    <name evidence="1" type="ORF">R77567_01619</name>
</gene>
<dbReference type="RefSeq" id="WP_206275447.1">
    <property type="nucleotide sequence ID" value="NZ_CAUDKO010000003.1"/>
</dbReference>
<reference evidence="1" key="1">
    <citation type="submission" date="2023-07" db="EMBL/GenBank/DDBJ databases">
        <authorList>
            <person name="Peeters C."/>
        </authorList>
    </citation>
    <scope>NUCLEOTIDE SEQUENCE</scope>
    <source>
        <strain evidence="1">R-77567</strain>
    </source>
</reference>
<proteinExistence type="predicted"/>
<name>A0AAD2C268_9RALS</name>
<protein>
    <submittedName>
        <fullName evidence="1">Uncharacterized protein</fullName>
    </submittedName>
</protein>
<organism evidence="1 2">
    <name type="scientific">Ralstonia flatus</name>
    <dbReference type="NCBI Taxonomy" id="3058601"/>
    <lineage>
        <taxon>Bacteria</taxon>
        <taxon>Pseudomonadati</taxon>
        <taxon>Pseudomonadota</taxon>
        <taxon>Betaproteobacteria</taxon>
        <taxon>Burkholderiales</taxon>
        <taxon>Burkholderiaceae</taxon>
        <taxon>Ralstonia</taxon>
    </lineage>
</organism>
<dbReference type="Proteomes" id="UP001190491">
    <property type="component" value="Unassembled WGS sequence"/>
</dbReference>
<accession>A0AAD2C268</accession>
<evidence type="ECO:0000313" key="2">
    <source>
        <dbReference type="Proteomes" id="UP001190491"/>
    </source>
</evidence>